<keyword evidence="2" id="KW-0805">Transcription regulation</keyword>
<dbReference type="GO" id="GO:0006351">
    <property type="term" value="P:DNA-templated transcription"/>
    <property type="evidence" value="ECO:0007669"/>
    <property type="project" value="TreeGrafter"/>
</dbReference>
<keyword evidence="3" id="KW-0238">DNA-binding</keyword>
<dbReference type="SUPFAM" id="SSF46785">
    <property type="entry name" value="Winged helix' DNA-binding domain"/>
    <property type="match status" value="1"/>
</dbReference>
<dbReference type="RefSeq" id="WP_061135865.1">
    <property type="nucleotide sequence ID" value="NZ_FCNX02000009.1"/>
</dbReference>
<dbReference type="PANTHER" id="PTHR30537">
    <property type="entry name" value="HTH-TYPE TRANSCRIPTIONAL REGULATOR"/>
    <property type="match status" value="1"/>
</dbReference>
<evidence type="ECO:0000256" key="2">
    <source>
        <dbReference type="ARBA" id="ARBA00023015"/>
    </source>
</evidence>
<reference evidence="6" key="1">
    <citation type="submission" date="2016-01" db="EMBL/GenBank/DDBJ databases">
        <authorList>
            <person name="Peeters C."/>
        </authorList>
    </citation>
    <scope>NUCLEOTIDE SEQUENCE</scope>
    <source>
        <strain evidence="6">LMG 29320</strain>
    </source>
</reference>
<name>A0A158C7D4_9BURK</name>
<dbReference type="PANTHER" id="PTHR30537:SF74">
    <property type="entry name" value="HTH-TYPE TRANSCRIPTIONAL REGULATOR TRPI"/>
    <property type="match status" value="1"/>
</dbReference>
<accession>A0A158C7D4</accession>
<dbReference type="InterPro" id="IPR036388">
    <property type="entry name" value="WH-like_DNA-bd_sf"/>
</dbReference>
<keyword evidence="7" id="KW-1185">Reference proteome</keyword>
<dbReference type="AlphaFoldDB" id="A0A158C7D4"/>
<dbReference type="Gene3D" id="1.10.10.10">
    <property type="entry name" value="Winged helix-like DNA-binding domain superfamily/Winged helix DNA-binding domain"/>
    <property type="match status" value="1"/>
</dbReference>
<comment type="similarity">
    <text evidence="1">Belongs to the LysR transcriptional regulatory family.</text>
</comment>
<proteinExistence type="inferred from homology"/>
<dbReference type="CDD" id="cd08432">
    <property type="entry name" value="PBP2_GcdR_TrpI_HvrB_AmpR_like"/>
    <property type="match status" value="1"/>
</dbReference>
<evidence type="ECO:0000313" key="6">
    <source>
        <dbReference type="EMBL" id="SAK77836.1"/>
    </source>
</evidence>
<evidence type="ECO:0000256" key="1">
    <source>
        <dbReference type="ARBA" id="ARBA00009437"/>
    </source>
</evidence>
<feature type="domain" description="HTH lysR-type" evidence="5">
    <location>
        <begin position="5"/>
        <end position="65"/>
    </location>
</feature>
<dbReference type="Proteomes" id="UP000054903">
    <property type="component" value="Unassembled WGS sequence"/>
</dbReference>
<dbReference type="Pfam" id="PF00126">
    <property type="entry name" value="HTH_1"/>
    <property type="match status" value="1"/>
</dbReference>
<dbReference type="Pfam" id="PF03466">
    <property type="entry name" value="LysR_substrate"/>
    <property type="match status" value="1"/>
</dbReference>
<comment type="caution">
    <text evidence="6">The sequence shown here is derived from an EMBL/GenBank/DDBJ whole genome shotgun (WGS) entry which is preliminary data.</text>
</comment>
<keyword evidence="4" id="KW-0804">Transcription</keyword>
<dbReference type="InterPro" id="IPR005119">
    <property type="entry name" value="LysR_subst-bd"/>
</dbReference>
<gene>
    <name evidence="6" type="ORF">AWB77_03695</name>
</gene>
<dbReference type="InterPro" id="IPR000847">
    <property type="entry name" value="LysR_HTH_N"/>
</dbReference>
<evidence type="ECO:0000259" key="5">
    <source>
        <dbReference type="PROSITE" id="PS50931"/>
    </source>
</evidence>
<dbReference type="STRING" id="1777138.AWB77_03695"/>
<sequence length="304" mass="33580">MRAPHNLNALRAFEVVSRHLSYQTAAQELNVTPAAVGHLIRGLEDTLGVDLFHRATSGTTRLVLTDAGRASLPALQAGFDLLSEAVEQLKASKSRTVFNVTVPAAFADKWLLRRIERFQRKHLYYDIRIDTSNRLLDFAADRIDAGIRYGAGVWPDLMATFLLRDEFFPVCSPALLKGKHALKTPADLANHLLIHDVSMETTGQFPTWRSWLHKAGVRKAVDSTRGIHIDDSAAAIQTAISGNGVTLGRTTLVENDLLEGRLARPFKEAQSCELAYYLVHTKSSRNAPAVVAFKEWLIEEAASA</sequence>
<protein>
    <submittedName>
        <fullName evidence="6">LysR family transcriptional regulator</fullName>
    </submittedName>
</protein>
<dbReference type="InterPro" id="IPR036390">
    <property type="entry name" value="WH_DNA-bd_sf"/>
</dbReference>
<dbReference type="PROSITE" id="PS50931">
    <property type="entry name" value="HTH_LYSR"/>
    <property type="match status" value="1"/>
</dbReference>
<dbReference type="SUPFAM" id="SSF53850">
    <property type="entry name" value="Periplasmic binding protein-like II"/>
    <property type="match status" value="1"/>
</dbReference>
<dbReference type="GO" id="GO:0043565">
    <property type="term" value="F:sequence-specific DNA binding"/>
    <property type="evidence" value="ECO:0007669"/>
    <property type="project" value="TreeGrafter"/>
</dbReference>
<dbReference type="NCBIfam" id="NF008352">
    <property type="entry name" value="PRK11139.1"/>
    <property type="match status" value="1"/>
</dbReference>
<dbReference type="GO" id="GO:0003700">
    <property type="term" value="F:DNA-binding transcription factor activity"/>
    <property type="evidence" value="ECO:0007669"/>
    <property type="project" value="InterPro"/>
</dbReference>
<dbReference type="OrthoDB" id="8683153at2"/>
<evidence type="ECO:0000313" key="7">
    <source>
        <dbReference type="Proteomes" id="UP000054903"/>
    </source>
</evidence>
<dbReference type="EMBL" id="FCNX02000009">
    <property type="protein sequence ID" value="SAK77836.1"/>
    <property type="molecule type" value="Genomic_DNA"/>
</dbReference>
<evidence type="ECO:0000256" key="3">
    <source>
        <dbReference type="ARBA" id="ARBA00023125"/>
    </source>
</evidence>
<dbReference type="InterPro" id="IPR058163">
    <property type="entry name" value="LysR-type_TF_proteobact-type"/>
</dbReference>
<evidence type="ECO:0000256" key="4">
    <source>
        <dbReference type="ARBA" id="ARBA00023163"/>
    </source>
</evidence>
<organism evidence="6 7">
    <name type="scientific">Caballeronia fortuita</name>
    <dbReference type="NCBI Taxonomy" id="1777138"/>
    <lineage>
        <taxon>Bacteria</taxon>
        <taxon>Pseudomonadati</taxon>
        <taxon>Pseudomonadota</taxon>
        <taxon>Betaproteobacteria</taxon>
        <taxon>Burkholderiales</taxon>
        <taxon>Burkholderiaceae</taxon>
        <taxon>Caballeronia</taxon>
    </lineage>
</organism>
<dbReference type="Gene3D" id="3.40.190.10">
    <property type="entry name" value="Periplasmic binding protein-like II"/>
    <property type="match status" value="2"/>
</dbReference>